<keyword evidence="5" id="KW-1185">Reference proteome</keyword>
<gene>
    <name evidence="4" type="ORF">SAMN04488238_104336</name>
</gene>
<dbReference type="Proteomes" id="UP000198539">
    <property type="component" value="Unassembled WGS sequence"/>
</dbReference>
<sequence length="213" mass="22775">MLGSAMTETIDRIAPQIYLITPPAFTLDTFPDQLARVLDATPVACLRLHMATQDEDAIARAADALRVVAHARDIALVIADHVLMVDRLGLDGVHLTTARQNLRKLREGMGPDAVIGTFCGTSRHEGMTAAEAGADYIAFGPVGDTGLGDGSRVDPEILEWWSEMIEVPCVVEGALTPQLITDLSPITDFFGVGEEIWASDDPAATLKALAARI</sequence>
<name>A0A1H2XWR9_9RHOB</name>
<keyword evidence="2" id="KW-0784">Thiamine biosynthesis</keyword>
<dbReference type="CDD" id="cd00564">
    <property type="entry name" value="TMP_TenI"/>
    <property type="match status" value="1"/>
</dbReference>
<dbReference type="Gene3D" id="3.20.20.70">
    <property type="entry name" value="Aldolase class I"/>
    <property type="match status" value="1"/>
</dbReference>
<protein>
    <submittedName>
        <fullName evidence="4">Thiamine-phosphate pyrophosphorylase</fullName>
    </submittedName>
</protein>
<dbReference type="GO" id="GO:0009228">
    <property type="term" value="P:thiamine biosynthetic process"/>
    <property type="evidence" value="ECO:0007669"/>
    <property type="project" value="UniProtKB-KW"/>
</dbReference>
<evidence type="ECO:0000313" key="4">
    <source>
        <dbReference type="EMBL" id="SDW97250.1"/>
    </source>
</evidence>
<dbReference type="EMBL" id="FNOM01000004">
    <property type="protein sequence ID" value="SDW97250.1"/>
    <property type="molecule type" value="Genomic_DNA"/>
</dbReference>
<evidence type="ECO:0000259" key="3">
    <source>
        <dbReference type="Pfam" id="PF02581"/>
    </source>
</evidence>
<proteinExistence type="predicted"/>
<evidence type="ECO:0000313" key="5">
    <source>
        <dbReference type="Proteomes" id="UP000198539"/>
    </source>
</evidence>
<dbReference type="RefSeq" id="WP_397544887.1">
    <property type="nucleotide sequence ID" value="NZ_CP061498.1"/>
</dbReference>
<accession>A0A1H2XWR9</accession>
<dbReference type="PANTHER" id="PTHR20857">
    <property type="entry name" value="THIAMINE-PHOSPHATE PYROPHOSPHORYLASE"/>
    <property type="match status" value="1"/>
</dbReference>
<dbReference type="Pfam" id="PF02581">
    <property type="entry name" value="TMP-TENI"/>
    <property type="match status" value="1"/>
</dbReference>
<organism evidence="4 5">
    <name type="scientific">Roseicitreum antarcticum</name>
    <dbReference type="NCBI Taxonomy" id="564137"/>
    <lineage>
        <taxon>Bacteria</taxon>
        <taxon>Pseudomonadati</taxon>
        <taxon>Pseudomonadota</taxon>
        <taxon>Alphaproteobacteria</taxon>
        <taxon>Rhodobacterales</taxon>
        <taxon>Paracoccaceae</taxon>
        <taxon>Roseicitreum</taxon>
    </lineage>
</organism>
<dbReference type="STRING" id="564137.SAMN04488238_104336"/>
<feature type="domain" description="Thiamine phosphate synthase/TenI" evidence="3">
    <location>
        <begin position="17"/>
        <end position="182"/>
    </location>
</feature>
<dbReference type="AlphaFoldDB" id="A0A1H2XWR9"/>
<dbReference type="InterPro" id="IPR022998">
    <property type="entry name" value="ThiamineP_synth_TenI"/>
</dbReference>
<dbReference type="InterPro" id="IPR036206">
    <property type="entry name" value="ThiamineP_synth_sf"/>
</dbReference>
<evidence type="ECO:0000256" key="1">
    <source>
        <dbReference type="ARBA" id="ARBA00004948"/>
    </source>
</evidence>
<dbReference type="InterPro" id="IPR013785">
    <property type="entry name" value="Aldolase_TIM"/>
</dbReference>
<comment type="pathway">
    <text evidence="1">Cofactor biosynthesis; thiamine diphosphate biosynthesis.</text>
</comment>
<dbReference type="GO" id="GO:0004789">
    <property type="term" value="F:thiamine-phosphate diphosphorylase activity"/>
    <property type="evidence" value="ECO:0007669"/>
    <property type="project" value="TreeGrafter"/>
</dbReference>
<evidence type="ECO:0000256" key="2">
    <source>
        <dbReference type="ARBA" id="ARBA00022977"/>
    </source>
</evidence>
<dbReference type="SUPFAM" id="SSF51391">
    <property type="entry name" value="Thiamin phosphate synthase"/>
    <property type="match status" value="1"/>
</dbReference>
<reference evidence="4 5" key="1">
    <citation type="submission" date="2016-10" db="EMBL/GenBank/DDBJ databases">
        <authorList>
            <person name="de Groot N.N."/>
        </authorList>
    </citation>
    <scope>NUCLEOTIDE SEQUENCE [LARGE SCALE GENOMIC DNA]</scope>
    <source>
        <strain evidence="4 5">CGMCC 1.8894</strain>
    </source>
</reference>
<dbReference type="PANTHER" id="PTHR20857:SF15">
    <property type="entry name" value="THIAMINE-PHOSPHATE SYNTHASE"/>
    <property type="match status" value="1"/>
</dbReference>
<dbReference type="GO" id="GO:0005737">
    <property type="term" value="C:cytoplasm"/>
    <property type="evidence" value="ECO:0007669"/>
    <property type="project" value="TreeGrafter"/>
</dbReference>